<sequence>MALDGKKQRLKLFSKYFKLLNKAFIDNYHYHPGGHENAPYKHKEKTAPYPGGNVFPLITTIVTLNRHINKTNVLTKFHDDWPKNVTFRKNDPLPPGGHVTRWIKTNFELNLGIQETRVVNVVL</sequence>
<dbReference type="Proteomes" id="UP000828390">
    <property type="component" value="Unassembled WGS sequence"/>
</dbReference>
<name>A0A9D4JNJ8_DREPO</name>
<organism evidence="1 2">
    <name type="scientific">Dreissena polymorpha</name>
    <name type="common">Zebra mussel</name>
    <name type="synonym">Mytilus polymorpha</name>
    <dbReference type="NCBI Taxonomy" id="45954"/>
    <lineage>
        <taxon>Eukaryota</taxon>
        <taxon>Metazoa</taxon>
        <taxon>Spiralia</taxon>
        <taxon>Lophotrochozoa</taxon>
        <taxon>Mollusca</taxon>
        <taxon>Bivalvia</taxon>
        <taxon>Autobranchia</taxon>
        <taxon>Heteroconchia</taxon>
        <taxon>Euheterodonta</taxon>
        <taxon>Imparidentia</taxon>
        <taxon>Neoheterodontei</taxon>
        <taxon>Myida</taxon>
        <taxon>Dreissenoidea</taxon>
        <taxon>Dreissenidae</taxon>
        <taxon>Dreissena</taxon>
    </lineage>
</organism>
<keyword evidence="2" id="KW-1185">Reference proteome</keyword>
<protein>
    <submittedName>
        <fullName evidence="1">Uncharacterized protein</fullName>
    </submittedName>
</protein>
<evidence type="ECO:0000313" key="1">
    <source>
        <dbReference type="EMBL" id="KAH3815268.1"/>
    </source>
</evidence>
<accession>A0A9D4JNJ8</accession>
<gene>
    <name evidence="1" type="ORF">DPMN_143790</name>
</gene>
<reference evidence="1" key="2">
    <citation type="submission" date="2020-11" db="EMBL/GenBank/DDBJ databases">
        <authorList>
            <person name="McCartney M.A."/>
            <person name="Auch B."/>
            <person name="Kono T."/>
            <person name="Mallez S."/>
            <person name="Becker A."/>
            <person name="Gohl D.M."/>
            <person name="Silverstein K.A.T."/>
            <person name="Koren S."/>
            <person name="Bechman K.B."/>
            <person name="Herman A."/>
            <person name="Abrahante J.E."/>
            <person name="Garbe J."/>
        </authorList>
    </citation>
    <scope>NUCLEOTIDE SEQUENCE</scope>
    <source>
        <strain evidence="1">Duluth1</strain>
        <tissue evidence="1">Whole animal</tissue>
    </source>
</reference>
<evidence type="ECO:0000313" key="2">
    <source>
        <dbReference type="Proteomes" id="UP000828390"/>
    </source>
</evidence>
<dbReference type="AlphaFoldDB" id="A0A9D4JNJ8"/>
<proteinExistence type="predicted"/>
<comment type="caution">
    <text evidence="1">The sequence shown here is derived from an EMBL/GenBank/DDBJ whole genome shotgun (WGS) entry which is preliminary data.</text>
</comment>
<dbReference type="EMBL" id="JAIWYP010000006">
    <property type="protein sequence ID" value="KAH3815268.1"/>
    <property type="molecule type" value="Genomic_DNA"/>
</dbReference>
<reference evidence="1" key="1">
    <citation type="journal article" date="2019" name="bioRxiv">
        <title>The Genome of the Zebra Mussel, Dreissena polymorpha: A Resource for Invasive Species Research.</title>
        <authorList>
            <person name="McCartney M.A."/>
            <person name="Auch B."/>
            <person name="Kono T."/>
            <person name="Mallez S."/>
            <person name="Zhang Y."/>
            <person name="Obille A."/>
            <person name="Becker A."/>
            <person name="Abrahante J.E."/>
            <person name="Garbe J."/>
            <person name="Badalamenti J.P."/>
            <person name="Herman A."/>
            <person name="Mangelson H."/>
            <person name="Liachko I."/>
            <person name="Sullivan S."/>
            <person name="Sone E.D."/>
            <person name="Koren S."/>
            <person name="Silverstein K.A.T."/>
            <person name="Beckman K.B."/>
            <person name="Gohl D.M."/>
        </authorList>
    </citation>
    <scope>NUCLEOTIDE SEQUENCE</scope>
    <source>
        <strain evidence="1">Duluth1</strain>
        <tissue evidence="1">Whole animal</tissue>
    </source>
</reference>